<evidence type="ECO:0000313" key="5">
    <source>
        <dbReference type="Proteomes" id="UP000236047"/>
    </source>
</evidence>
<organism evidence="4 5">
    <name type="scientific">Streptomyces noursei</name>
    <name type="common">Streptomyces albulus</name>
    <dbReference type="NCBI Taxonomy" id="1971"/>
    <lineage>
        <taxon>Bacteria</taxon>
        <taxon>Bacillati</taxon>
        <taxon>Actinomycetota</taxon>
        <taxon>Actinomycetes</taxon>
        <taxon>Kitasatosporales</taxon>
        <taxon>Streptomycetaceae</taxon>
        <taxon>Streptomyces</taxon>
    </lineage>
</organism>
<dbReference type="EMBL" id="LJSN01000003">
    <property type="protein sequence ID" value="PNE37665.1"/>
    <property type="molecule type" value="Genomic_DNA"/>
</dbReference>
<feature type="domain" description="Alpha/beta hydrolase fold-3" evidence="3">
    <location>
        <begin position="79"/>
        <end position="280"/>
    </location>
</feature>
<comment type="similarity">
    <text evidence="1">Belongs to the 'GDXG' lipolytic enzyme family.</text>
</comment>
<dbReference type="InterPro" id="IPR029058">
    <property type="entry name" value="AB_hydrolase_fold"/>
</dbReference>
<dbReference type="GO" id="GO:0004806">
    <property type="term" value="F:triacylglycerol lipase activity"/>
    <property type="evidence" value="ECO:0007669"/>
    <property type="project" value="TreeGrafter"/>
</dbReference>
<keyword evidence="2" id="KW-0378">Hydrolase</keyword>
<dbReference type="PANTHER" id="PTHR48081">
    <property type="entry name" value="AB HYDROLASE SUPERFAMILY PROTEIN C4A8.06C"/>
    <property type="match status" value="1"/>
</dbReference>
<evidence type="ECO:0000259" key="3">
    <source>
        <dbReference type="Pfam" id="PF07859"/>
    </source>
</evidence>
<dbReference type="InterPro" id="IPR050300">
    <property type="entry name" value="GDXG_lipolytic_enzyme"/>
</dbReference>
<dbReference type="Gene3D" id="3.40.50.1820">
    <property type="entry name" value="alpha/beta hydrolase"/>
    <property type="match status" value="1"/>
</dbReference>
<name>A0A2N8P9I6_STRNR</name>
<reference evidence="5" key="1">
    <citation type="submission" date="2015-09" db="EMBL/GenBank/DDBJ databases">
        <authorList>
            <person name="Graham D.E."/>
            <person name="Mahan K.M."/>
            <person name="Klingeman D.M."/>
            <person name="Fida T."/>
            <person name="Giannone R.J."/>
            <person name="Hettich R.L."/>
            <person name="Parry R.J."/>
            <person name="Spain J.C."/>
        </authorList>
    </citation>
    <scope>NUCLEOTIDE SEQUENCE [LARGE SCALE GENOMIC DNA]</scope>
    <source>
        <strain evidence="5">JCM 4701</strain>
    </source>
</reference>
<dbReference type="RefSeq" id="WP_102925272.1">
    <property type="nucleotide sequence ID" value="NZ_LJSN01000003.1"/>
</dbReference>
<dbReference type="PANTHER" id="PTHR48081:SF30">
    <property type="entry name" value="ACETYL-HYDROLASE LIPR-RELATED"/>
    <property type="match status" value="1"/>
</dbReference>
<dbReference type="Proteomes" id="UP000236047">
    <property type="component" value="Unassembled WGS sequence"/>
</dbReference>
<dbReference type="Pfam" id="PF07859">
    <property type="entry name" value="Abhydrolase_3"/>
    <property type="match status" value="1"/>
</dbReference>
<protein>
    <recommendedName>
        <fullName evidence="3">Alpha/beta hydrolase fold-3 domain-containing protein</fullName>
    </recommendedName>
</protein>
<gene>
    <name evidence="4" type="ORF">AOB60_25710</name>
</gene>
<dbReference type="AlphaFoldDB" id="A0A2N8P9I6"/>
<evidence type="ECO:0000256" key="1">
    <source>
        <dbReference type="ARBA" id="ARBA00010515"/>
    </source>
</evidence>
<accession>A0A2N8P9I6</accession>
<proteinExistence type="inferred from homology"/>
<dbReference type="InterPro" id="IPR013094">
    <property type="entry name" value="AB_hydrolase_3"/>
</dbReference>
<dbReference type="SUPFAM" id="SSF53474">
    <property type="entry name" value="alpha/beta-Hydrolases"/>
    <property type="match status" value="1"/>
</dbReference>
<sequence>MVSIDVPVFYQEWATRSGCVIDAAAGVGPDTLEDARLAYRKLFQDSFPAPDGVTFDSVDADGVAAECATPADAVPGRHLVYLHGGAYLAGDPQGYRGLVGDLARRLRARVLVPHYRLAPEAVFPAPIEDAVTAYRWLLEEGAEPHNVVLAGDSAGGAMAVSALVAARDQGLPMPAASIAISPWANLEHTGATMFTLDGVDPSVNRAGLSRAADIVLGGAPRNNPLASPVFADTRGLPPVLIQTGGHEVMLSDAVRLAAKLAEDSVPLRLDVAPGMGHVWHLLAAHLPAADKAVADAVAFAEEHLPAAVAEEIVEGLGRPQPSRLSI</sequence>
<keyword evidence="5" id="KW-1185">Reference proteome</keyword>
<evidence type="ECO:0000256" key="2">
    <source>
        <dbReference type="ARBA" id="ARBA00022801"/>
    </source>
</evidence>
<evidence type="ECO:0000313" key="4">
    <source>
        <dbReference type="EMBL" id="PNE37665.1"/>
    </source>
</evidence>
<comment type="caution">
    <text evidence="4">The sequence shown here is derived from an EMBL/GenBank/DDBJ whole genome shotgun (WGS) entry which is preliminary data.</text>
</comment>